<evidence type="ECO:0008006" key="5">
    <source>
        <dbReference type="Google" id="ProtNLM"/>
    </source>
</evidence>
<evidence type="ECO:0000313" key="4">
    <source>
        <dbReference type="Proteomes" id="UP000270661"/>
    </source>
</evidence>
<evidence type="ECO:0000256" key="1">
    <source>
        <dbReference type="SAM" id="MobiDB-lite"/>
    </source>
</evidence>
<name>A0A3M3EWZ2_9PSED</name>
<feature type="chain" id="PRO_5018622379" description="Heme utilization protein" evidence="2">
    <location>
        <begin position="21"/>
        <end position="71"/>
    </location>
</feature>
<evidence type="ECO:0000313" key="3">
    <source>
        <dbReference type="EMBL" id="RMM53269.1"/>
    </source>
</evidence>
<dbReference type="KEGG" id="pcg:AXG94_08540"/>
<dbReference type="RefSeq" id="WP_053192391.1">
    <property type="nucleotide sequence ID" value="NZ_CP014262.1"/>
</dbReference>
<feature type="signal peptide" evidence="2">
    <location>
        <begin position="1"/>
        <end position="20"/>
    </location>
</feature>
<dbReference type="AlphaFoldDB" id="A0A3M3EWZ2"/>
<keyword evidence="4" id="KW-1185">Reference proteome</keyword>
<dbReference type="STRING" id="47879.AXG94_08540"/>
<organism evidence="3 4">
    <name type="scientific">Pseudomonas corrugata</name>
    <dbReference type="NCBI Taxonomy" id="47879"/>
    <lineage>
        <taxon>Bacteria</taxon>
        <taxon>Pseudomonadati</taxon>
        <taxon>Pseudomonadota</taxon>
        <taxon>Gammaproteobacteria</taxon>
        <taxon>Pseudomonadales</taxon>
        <taxon>Pseudomonadaceae</taxon>
        <taxon>Pseudomonas</taxon>
    </lineage>
</organism>
<keyword evidence="2" id="KW-0732">Signal</keyword>
<protein>
    <recommendedName>
        <fullName evidence="5">Heme utilization protein</fullName>
    </recommendedName>
</protein>
<dbReference type="OrthoDB" id="7031912at2"/>
<gene>
    <name evidence="3" type="ORF">ALQ77_03500</name>
</gene>
<dbReference type="Proteomes" id="UP000270661">
    <property type="component" value="Unassembled WGS sequence"/>
</dbReference>
<sequence>MKYKLFCALALSVLAANSFAADGFDRTGSAAAMNRHDLTNAATVDTDHHAPTDPRTVAADGSDRSGSAHTD</sequence>
<reference evidence="3 4" key="1">
    <citation type="submission" date="2018-08" db="EMBL/GenBank/DDBJ databases">
        <title>Recombination of ecologically and evolutionarily significant loci maintains genetic cohesion in the Pseudomonas syringae species complex.</title>
        <authorList>
            <person name="Dillon M."/>
            <person name="Thakur S."/>
            <person name="Almeida R.N.D."/>
            <person name="Weir B.S."/>
            <person name="Guttman D.S."/>
        </authorList>
    </citation>
    <scope>NUCLEOTIDE SEQUENCE [LARGE SCALE GENOMIC DNA]</scope>
    <source>
        <strain evidence="3 4">NCPPB2445</strain>
    </source>
</reference>
<proteinExistence type="predicted"/>
<evidence type="ECO:0000256" key="2">
    <source>
        <dbReference type="SAM" id="SignalP"/>
    </source>
</evidence>
<dbReference type="GeneID" id="55644411"/>
<accession>A0A3M3EWZ2</accession>
<comment type="caution">
    <text evidence="3">The sequence shown here is derived from an EMBL/GenBank/DDBJ whole genome shotgun (WGS) entry which is preliminary data.</text>
</comment>
<dbReference type="EMBL" id="RBOJ01000035">
    <property type="protein sequence ID" value="RMM53269.1"/>
    <property type="molecule type" value="Genomic_DNA"/>
</dbReference>
<feature type="region of interest" description="Disordered" evidence="1">
    <location>
        <begin position="41"/>
        <end position="71"/>
    </location>
</feature>